<dbReference type="PANTHER" id="PTHR13954">
    <property type="entry name" value="IRE1-RELATED"/>
    <property type="match status" value="1"/>
</dbReference>
<dbReference type="InterPro" id="IPR008271">
    <property type="entry name" value="Ser/Thr_kinase_AS"/>
</dbReference>
<comment type="caution">
    <text evidence="7">The sequence shown here is derived from an EMBL/GenBank/DDBJ whole genome shotgun (WGS) entry which is preliminary data.</text>
</comment>
<dbReference type="PROSITE" id="PS00108">
    <property type="entry name" value="PROTEIN_KINASE_ST"/>
    <property type="match status" value="1"/>
</dbReference>
<protein>
    <submittedName>
        <fullName evidence="7">Serine/threonine protein kinase</fullName>
    </submittedName>
</protein>
<evidence type="ECO:0000256" key="3">
    <source>
        <dbReference type="ARBA" id="ARBA00022840"/>
    </source>
</evidence>
<evidence type="ECO:0000259" key="6">
    <source>
        <dbReference type="PROSITE" id="PS51392"/>
    </source>
</evidence>
<keyword evidence="7" id="KW-0723">Serine/threonine-protein kinase</keyword>
<gene>
    <name evidence="7" type="ORF">PanWU01x14_299650</name>
</gene>
<dbReference type="GO" id="GO:0051082">
    <property type="term" value="F:unfolded protein binding"/>
    <property type="evidence" value="ECO:0007669"/>
    <property type="project" value="TreeGrafter"/>
</dbReference>
<dbReference type="SUPFAM" id="SSF56112">
    <property type="entry name" value="Protein kinase-like (PK-like)"/>
    <property type="match status" value="1"/>
</dbReference>
<keyword evidence="1" id="KW-0732">Signal</keyword>
<organism evidence="7 8">
    <name type="scientific">Parasponia andersonii</name>
    <name type="common">Sponia andersonii</name>
    <dbReference type="NCBI Taxonomy" id="3476"/>
    <lineage>
        <taxon>Eukaryota</taxon>
        <taxon>Viridiplantae</taxon>
        <taxon>Streptophyta</taxon>
        <taxon>Embryophyta</taxon>
        <taxon>Tracheophyta</taxon>
        <taxon>Spermatophyta</taxon>
        <taxon>Magnoliopsida</taxon>
        <taxon>eudicotyledons</taxon>
        <taxon>Gunneridae</taxon>
        <taxon>Pentapetalae</taxon>
        <taxon>rosids</taxon>
        <taxon>fabids</taxon>
        <taxon>Rosales</taxon>
        <taxon>Cannabaceae</taxon>
        <taxon>Parasponia</taxon>
    </lineage>
</organism>
<dbReference type="OrthoDB" id="63989at2759"/>
<keyword evidence="7" id="KW-0808">Transferase</keyword>
<dbReference type="InterPro" id="IPR010513">
    <property type="entry name" value="KEN_dom"/>
</dbReference>
<keyword evidence="3" id="KW-0067">ATP-binding</keyword>
<dbReference type="GO" id="GO:0004674">
    <property type="term" value="F:protein serine/threonine kinase activity"/>
    <property type="evidence" value="ECO:0007669"/>
    <property type="project" value="UniProtKB-KW"/>
</dbReference>
<name>A0A2P5AU84_PARAD</name>
<dbReference type="STRING" id="3476.A0A2P5AU84"/>
<reference evidence="8" key="1">
    <citation type="submission" date="2016-06" db="EMBL/GenBank/DDBJ databases">
        <title>Parallel loss of symbiosis genes in relatives of nitrogen-fixing non-legume Parasponia.</title>
        <authorList>
            <person name="Van Velzen R."/>
            <person name="Holmer R."/>
            <person name="Bu F."/>
            <person name="Rutten L."/>
            <person name="Van Zeijl A."/>
            <person name="Liu W."/>
            <person name="Santuari L."/>
            <person name="Cao Q."/>
            <person name="Sharma T."/>
            <person name="Shen D."/>
            <person name="Roswanjaya Y."/>
            <person name="Wardhani T."/>
            <person name="Kalhor M.S."/>
            <person name="Jansen J."/>
            <person name="Van den Hoogen J."/>
            <person name="Gungor B."/>
            <person name="Hartog M."/>
            <person name="Hontelez J."/>
            <person name="Verver J."/>
            <person name="Yang W.-C."/>
            <person name="Schijlen E."/>
            <person name="Repin R."/>
            <person name="Schilthuizen M."/>
            <person name="Schranz E."/>
            <person name="Heidstra R."/>
            <person name="Miyata K."/>
            <person name="Fedorova E."/>
            <person name="Kohlen W."/>
            <person name="Bisseling T."/>
            <person name="Smit S."/>
            <person name="Geurts R."/>
        </authorList>
    </citation>
    <scope>NUCLEOTIDE SEQUENCE [LARGE SCALE GENOMIC DNA]</scope>
    <source>
        <strain evidence="8">cv. WU1-14</strain>
    </source>
</reference>
<dbReference type="InterPro" id="IPR038357">
    <property type="entry name" value="KEN_sf"/>
</dbReference>
<dbReference type="GO" id="GO:0006397">
    <property type="term" value="P:mRNA processing"/>
    <property type="evidence" value="ECO:0007669"/>
    <property type="project" value="InterPro"/>
</dbReference>
<dbReference type="InterPro" id="IPR045133">
    <property type="entry name" value="IRE1/2-like"/>
</dbReference>
<dbReference type="GO" id="GO:0005524">
    <property type="term" value="F:ATP binding"/>
    <property type="evidence" value="ECO:0007669"/>
    <property type="project" value="UniProtKB-KW"/>
</dbReference>
<evidence type="ECO:0000259" key="5">
    <source>
        <dbReference type="PROSITE" id="PS50011"/>
    </source>
</evidence>
<evidence type="ECO:0000313" key="8">
    <source>
        <dbReference type="Proteomes" id="UP000237105"/>
    </source>
</evidence>
<sequence>MGSNHKAVITSAEQPDASTTNQQTCQTENIPKLPGSDFWKKFTGSSRQKLKPCSLEAVICDSQSISTTTGVARDRNKIKEIVRRPLAKILKKIRNILEHCWNCANCKGSINDHYLPPLIKWYDGDHDLVQGCNLEDVVKACNIDSQSVSVNGNKDPLVMLKKVLGDIELTKHGRPTSVSVKFMKDIVSQLVELHASGITHGDLKPQNIFIIKGVRRLCAKLSDMSTSKRLREILTQLGCTGNYGHQRSAVDMLRLGCVLLFYITGGKHPALFGGDQKKVVLNLSLVEDFPEAHHAISLLLSPNPQLRPKAIEVLYFPLLWKSKKRLSFFCDVSDLMRKYKPLWNDLIALTLKIIGANCEGKPVSIGWNETVPEDLINLMLIDNTKEVQKNYYNYRSVPHLLRFIRNVKTHYKQFPEDVKSLVIGVSEPKELDGYFTSRFPNLLMEVYKLVRKHCQKERDFKSYFKGSA</sequence>
<feature type="domain" description="KEN" evidence="6">
    <location>
        <begin position="322"/>
        <end position="466"/>
    </location>
</feature>
<evidence type="ECO:0000256" key="4">
    <source>
        <dbReference type="SAM" id="MobiDB-lite"/>
    </source>
</evidence>
<dbReference type="AlphaFoldDB" id="A0A2P5AU84"/>
<dbReference type="SMART" id="SM00220">
    <property type="entry name" value="S_TKc"/>
    <property type="match status" value="1"/>
</dbReference>
<dbReference type="Pfam" id="PF06479">
    <property type="entry name" value="Ribonuc_2-5A"/>
    <property type="match status" value="1"/>
</dbReference>
<keyword evidence="8" id="KW-1185">Reference proteome</keyword>
<dbReference type="Proteomes" id="UP000237105">
    <property type="component" value="Unassembled WGS sequence"/>
</dbReference>
<dbReference type="Gene3D" id="1.10.510.10">
    <property type="entry name" value="Transferase(Phosphotransferase) domain 1"/>
    <property type="match status" value="1"/>
</dbReference>
<feature type="domain" description="Protein kinase" evidence="5">
    <location>
        <begin position="1"/>
        <end position="319"/>
    </location>
</feature>
<accession>A0A2P5AU84</accession>
<keyword evidence="7" id="KW-0418">Kinase</keyword>
<feature type="compositionally biased region" description="Polar residues" evidence="4">
    <location>
        <begin position="11"/>
        <end position="29"/>
    </location>
</feature>
<dbReference type="EMBL" id="JXTB01000446">
    <property type="protein sequence ID" value="PON40113.1"/>
    <property type="molecule type" value="Genomic_DNA"/>
</dbReference>
<dbReference type="InterPro" id="IPR000719">
    <property type="entry name" value="Prot_kinase_dom"/>
</dbReference>
<dbReference type="PROSITE" id="PS50011">
    <property type="entry name" value="PROTEIN_KINASE_DOM"/>
    <property type="match status" value="1"/>
</dbReference>
<evidence type="ECO:0000256" key="1">
    <source>
        <dbReference type="ARBA" id="ARBA00022729"/>
    </source>
</evidence>
<dbReference type="GO" id="GO:0004521">
    <property type="term" value="F:RNA endonuclease activity"/>
    <property type="evidence" value="ECO:0007669"/>
    <property type="project" value="InterPro"/>
</dbReference>
<evidence type="ECO:0000256" key="2">
    <source>
        <dbReference type="ARBA" id="ARBA00022741"/>
    </source>
</evidence>
<evidence type="ECO:0000313" key="7">
    <source>
        <dbReference type="EMBL" id="PON40113.1"/>
    </source>
</evidence>
<dbReference type="PROSITE" id="PS51392">
    <property type="entry name" value="KEN"/>
    <property type="match status" value="1"/>
</dbReference>
<proteinExistence type="predicted"/>
<dbReference type="PANTHER" id="PTHR13954:SF6">
    <property type="entry name" value="NON-SPECIFIC SERINE_THREONINE PROTEIN KINASE"/>
    <property type="match status" value="1"/>
</dbReference>
<dbReference type="GO" id="GO:0036498">
    <property type="term" value="P:IRE1-mediated unfolded protein response"/>
    <property type="evidence" value="ECO:0007669"/>
    <property type="project" value="TreeGrafter"/>
</dbReference>
<dbReference type="GO" id="GO:1990604">
    <property type="term" value="C:IRE1-TRAF2-ASK1 complex"/>
    <property type="evidence" value="ECO:0007669"/>
    <property type="project" value="TreeGrafter"/>
</dbReference>
<dbReference type="SMART" id="SM00580">
    <property type="entry name" value="PUG"/>
    <property type="match status" value="1"/>
</dbReference>
<dbReference type="Gene3D" id="1.20.1440.180">
    <property type="entry name" value="KEN domain"/>
    <property type="match status" value="1"/>
</dbReference>
<feature type="region of interest" description="Disordered" evidence="4">
    <location>
        <begin position="1"/>
        <end position="32"/>
    </location>
</feature>
<dbReference type="InterPro" id="IPR011009">
    <property type="entry name" value="Kinase-like_dom_sf"/>
</dbReference>
<keyword evidence="2" id="KW-0547">Nucleotide-binding</keyword>